<keyword evidence="4" id="KW-0808">Transferase</keyword>
<accession>A0A5S4F3W5</accession>
<dbReference type="FunFam" id="2.10.70.100:FF:000001">
    <property type="entry name" value="Sensory transduction histidine kinase"/>
    <property type="match status" value="1"/>
</dbReference>
<evidence type="ECO:0000313" key="12">
    <source>
        <dbReference type="EMBL" id="TMR10534.1"/>
    </source>
</evidence>
<dbReference type="InterPro" id="IPR029016">
    <property type="entry name" value="GAF-like_dom_sf"/>
</dbReference>
<dbReference type="Pfam" id="PF13185">
    <property type="entry name" value="GAF_2"/>
    <property type="match status" value="1"/>
</dbReference>
<dbReference type="PANTHER" id="PTHR43156:SF2">
    <property type="entry name" value="STAGE II SPORULATION PROTEIN E"/>
    <property type="match status" value="1"/>
</dbReference>
<keyword evidence="13" id="KW-1185">Reference proteome</keyword>
<sequence>MVHWRGPTGSHELRLVVASGLPPTDLATHGDLRYAICRALDDGVLTYLPVPLAAHTVMMTAVPLGGTSDASLGILSVLTDGPAAPPGDRRAFLQALASWLSERLGSPEPSMGTARLWQAGSYLQQALKAAKAGSWEWDIRTGDVCWDESALTVLGIDPATGPHNIDTWVNIVHPQDLPRVMAAKEEAVRTRSLYEIEYRVRRPDGTTGWMHARGRLILDEHGEPVRMLGTVWDTTESRVARESAGRALQYMSDAFLAVDREWRIVFANLDGERLLGSTELAGRVLWDLPAGDLAELRARALQAAADRAPAGFDVQWPTDQRWYHVRLMPVPDGLTFYFADVTEKRLRDAERAAAERATAERAAWTQELTRALGEAVSAMDVVHVITERVLPPFDATGLLIVTLEDDRLYVVGAAGHPPAVLDWIEQRPAGERSVVTDVLQTGVPAFIEGREQWPGADILMADPGMNAWVLLPLVVPGQPGGCCVISFGLPHRFTGEERTLLTALSGLIAQALARACLYDAEHARAEELQHLLLPELPSLPCITAAVRYLPAVRPEFGGCWYDTIPLSAERVALVIGDVKGHGVPQAATIGRLRTAMRTLASLELPPEELLAHLNDLAKEFGDQIHVTCLYAVYDPASGDCAIVNAGHPPPALVHPDGTVQVLDKSPDARLGSADPPFTTIELCLPDHTLLVLYTDDLIESGARSMDDGMARFTGLLTGARPRSRTDLDRLCDTVTSALRPVQQPASDGAALLLAHTHRLAPENVATWALPHDPIAAGEAREHVQEQLAGWHLEDLVPTTELVASELVANVIRHAKGPIRLRLLRGTTLLCEVSDGSQTIPRIRHAADTDEGGRGLQLVAAVSQRWGTRFTADGKCIWAEQLLPS</sequence>
<dbReference type="GO" id="GO:0005886">
    <property type="term" value="C:plasma membrane"/>
    <property type="evidence" value="ECO:0007669"/>
    <property type="project" value="UniProtKB-SubCell"/>
</dbReference>
<dbReference type="Gene3D" id="3.30.450.20">
    <property type="entry name" value="PAS domain"/>
    <property type="match status" value="2"/>
</dbReference>
<gene>
    <name evidence="12" type="ORF">ETD86_39150</name>
</gene>
<organism evidence="12 13">
    <name type="scientific">Nonomuraea turkmeniaca</name>
    <dbReference type="NCBI Taxonomy" id="103838"/>
    <lineage>
        <taxon>Bacteria</taxon>
        <taxon>Bacillati</taxon>
        <taxon>Actinomycetota</taxon>
        <taxon>Actinomycetes</taxon>
        <taxon>Streptosporangiales</taxon>
        <taxon>Streptosporangiaceae</taxon>
        <taxon>Nonomuraea</taxon>
    </lineage>
</organism>
<dbReference type="SUPFAM" id="SSF55781">
    <property type="entry name" value="GAF domain-like"/>
    <property type="match status" value="1"/>
</dbReference>
<evidence type="ECO:0000313" key="13">
    <source>
        <dbReference type="Proteomes" id="UP000309128"/>
    </source>
</evidence>
<dbReference type="InterPro" id="IPR013655">
    <property type="entry name" value="PAS_fold_3"/>
</dbReference>
<dbReference type="OrthoDB" id="118142at2"/>
<evidence type="ECO:0000256" key="9">
    <source>
        <dbReference type="ARBA" id="ARBA00022989"/>
    </source>
</evidence>
<evidence type="ECO:0000256" key="4">
    <source>
        <dbReference type="ARBA" id="ARBA00022679"/>
    </source>
</evidence>
<dbReference type="InterPro" id="IPR003018">
    <property type="entry name" value="GAF"/>
</dbReference>
<comment type="subcellular location">
    <subcellularLocation>
        <location evidence="1">Cell inner membrane</location>
        <topology evidence="1">Multi-pass membrane protein</topology>
    </subcellularLocation>
</comment>
<dbReference type="InterPro" id="IPR000700">
    <property type="entry name" value="PAS-assoc_C"/>
</dbReference>
<evidence type="ECO:0000256" key="2">
    <source>
        <dbReference type="ARBA" id="ARBA00022475"/>
    </source>
</evidence>
<keyword evidence="6" id="KW-0677">Repeat</keyword>
<reference evidence="12 13" key="1">
    <citation type="submission" date="2019-05" db="EMBL/GenBank/DDBJ databases">
        <title>Draft genome sequence of Nonomuraea turkmeniaca DSM 43926.</title>
        <authorList>
            <person name="Saricaoglu S."/>
            <person name="Isik K."/>
        </authorList>
    </citation>
    <scope>NUCLEOTIDE SEQUENCE [LARGE SCALE GENOMIC DNA]</scope>
    <source>
        <strain evidence="12 13">DSM 43926</strain>
    </source>
</reference>
<dbReference type="AlphaFoldDB" id="A0A5S4F3W5"/>
<proteinExistence type="predicted"/>
<dbReference type="GO" id="GO:0016740">
    <property type="term" value="F:transferase activity"/>
    <property type="evidence" value="ECO:0007669"/>
    <property type="project" value="UniProtKB-KW"/>
</dbReference>
<dbReference type="NCBIfam" id="TIGR00229">
    <property type="entry name" value="sensory_box"/>
    <property type="match status" value="1"/>
</dbReference>
<dbReference type="Pfam" id="PF08447">
    <property type="entry name" value="PAS_3"/>
    <property type="match status" value="1"/>
</dbReference>
<dbReference type="Proteomes" id="UP000309128">
    <property type="component" value="Unassembled WGS sequence"/>
</dbReference>
<evidence type="ECO:0000256" key="3">
    <source>
        <dbReference type="ARBA" id="ARBA00022519"/>
    </source>
</evidence>
<dbReference type="GO" id="GO:0000166">
    <property type="term" value="F:nucleotide binding"/>
    <property type="evidence" value="ECO:0007669"/>
    <property type="project" value="UniProtKB-KW"/>
</dbReference>
<dbReference type="SUPFAM" id="SSF55785">
    <property type="entry name" value="PYP-like sensor domain (PAS domain)"/>
    <property type="match status" value="2"/>
</dbReference>
<keyword evidence="2" id="KW-1003">Cell membrane</keyword>
<dbReference type="EMBL" id="VCKY01000187">
    <property type="protein sequence ID" value="TMR10534.1"/>
    <property type="molecule type" value="Genomic_DNA"/>
</dbReference>
<dbReference type="PANTHER" id="PTHR43156">
    <property type="entry name" value="STAGE II SPORULATION PROTEIN E-RELATED"/>
    <property type="match status" value="1"/>
</dbReference>
<evidence type="ECO:0000259" key="11">
    <source>
        <dbReference type="PROSITE" id="PS50113"/>
    </source>
</evidence>
<dbReference type="FunFam" id="3.30.565.10:FF:000028">
    <property type="entry name" value="PAS sensor protein"/>
    <property type="match status" value="1"/>
</dbReference>
<keyword evidence="7" id="KW-0547">Nucleotide-binding</keyword>
<dbReference type="InterPro" id="IPR003594">
    <property type="entry name" value="HATPase_dom"/>
</dbReference>
<dbReference type="SMART" id="SM00065">
    <property type="entry name" value="GAF"/>
    <property type="match status" value="1"/>
</dbReference>
<dbReference type="SMART" id="SM00331">
    <property type="entry name" value="PP2C_SIG"/>
    <property type="match status" value="1"/>
</dbReference>
<dbReference type="InterPro" id="IPR001932">
    <property type="entry name" value="PPM-type_phosphatase-like_dom"/>
</dbReference>
<feature type="domain" description="PAC" evidence="11">
    <location>
        <begin position="194"/>
        <end position="246"/>
    </location>
</feature>
<dbReference type="Pfam" id="PF13581">
    <property type="entry name" value="HATPase_c_2"/>
    <property type="match status" value="1"/>
</dbReference>
<dbReference type="InterPro" id="IPR013656">
    <property type="entry name" value="PAS_4"/>
</dbReference>
<dbReference type="InterPro" id="IPR035965">
    <property type="entry name" value="PAS-like_dom_sf"/>
</dbReference>
<dbReference type="InterPro" id="IPR001610">
    <property type="entry name" value="PAC"/>
</dbReference>
<dbReference type="InterPro" id="IPR036457">
    <property type="entry name" value="PPM-type-like_dom_sf"/>
</dbReference>
<name>A0A5S4F3W5_9ACTN</name>
<dbReference type="InterPro" id="IPR052016">
    <property type="entry name" value="Bact_Sigma-Reg"/>
</dbReference>
<dbReference type="PROSITE" id="PS50113">
    <property type="entry name" value="PAC"/>
    <property type="match status" value="1"/>
</dbReference>
<keyword evidence="5" id="KW-0812">Transmembrane</keyword>
<evidence type="ECO:0000256" key="5">
    <source>
        <dbReference type="ARBA" id="ARBA00022692"/>
    </source>
</evidence>
<dbReference type="GO" id="GO:0016791">
    <property type="term" value="F:phosphatase activity"/>
    <property type="evidence" value="ECO:0007669"/>
    <property type="project" value="TreeGrafter"/>
</dbReference>
<dbReference type="InterPro" id="IPR000014">
    <property type="entry name" value="PAS"/>
</dbReference>
<dbReference type="CDD" id="cd16936">
    <property type="entry name" value="HATPase_RsbW-like"/>
    <property type="match status" value="1"/>
</dbReference>
<comment type="caution">
    <text evidence="12">The sequence shown here is derived from an EMBL/GenBank/DDBJ whole genome shotgun (WGS) entry which is preliminary data.</text>
</comment>
<dbReference type="SMART" id="SM00086">
    <property type="entry name" value="PAC"/>
    <property type="match status" value="1"/>
</dbReference>
<keyword evidence="8" id="KW-0378">Hydrolase</keyword>
<evidence type="ECO:0000256" key="6">
    <source>
        <dbReference type="ARBA" id="ARBA00022737"/>
    </source>
</evidence>
<dbReference type="Pfam" id="PF08448">
    <property type="entry name" value="PAS_4"/>
    <property type="match status" value="1"/>
</dbReference>
<dbReference type="Pfam" id="PF07228">
    <property type="entry name" value="SpoIIE"/>
    <property type="match status" value="1"/>
</dbReference>
<protein>
    <submittedName>
        <fullName evidence="12">PAS domain S-box protein</fullName>
    </submittedName>
</protein>
<dbReference type="CDD" id="cd00130">
    <property type="entry name" value="PAS"/>
    <property type="match status" value="2"/>
</dbReference>
<evidence type="ECO:0000256" key="7">
    <source>
        <dbReference type="ARBA" id="ARBA00022741"/>
    </source>
</evidence>
<dbReference type="Gene3D" id="3.60.40.10">
    <property type="entry name" value="PPM-type phosphatase domain"/>
    <property type="match status" value="1"/>
</dbReference>
<dbReference type="InterPro" id="IPR036890">
    <property type="entry name" value="HATPase_C_sf"/>
</dbReference>
<dbReference type="Gene3D" id="3.30.565.10">
    <property type="entry name" value="Histidine kinase-like ATPase, C-terminal domain"/>
    <property type="match status" value="1"/>
</dbReference>
<dbReference type="Gene3D" id="3.30.450.40">
    <property type="match status" value="1"/>
</dbReference>
<keyword evidence="9" id="KW-1133">Transmembrane helix</keyword>
<keyword evidence="3" id="KW-0997">Cell inner membrane</keyword>
<evidence type="ECO:0000256" key="1">
    <source>
        <dbReference type="ARBA" id="ARBA00004429"/>
    </source>
</evidence>
<dbReference type="SMART" id="SM00091">
    <property type="entry name" value="PAS"/>
    <property type="match status" value="2"/>
</dbReference>
<dbReference type="Gene3D" id="2.10.70.100">
    <property type="match status" value="1"/>
</dbReference>
<keyword evidence="10" id="KW-0472">Membrane</keyword>
<evidence type="ECO:0000256" key="10">
    <source>
        <dbReference type="ARBA" id="ARBA00023136"/>
    </source>
</evidence>
<evidence type="ECO:0000256" key="8">
    <source>
        <dbReference type="ARBA" id="ARBA00022801"/>
    </source>
</evidence>